<keyword evidence="1" id="KW-0812">Transmembrane</keyword>
<dbReference type="EMBL" id="BAZW01000003">
    <property type="protein sequence ID" value="GAO28469.1"/>
    <property type="molecule type" value="Genomic_DNA"/>
</dbReference>
<keyword evidence="3" id="KW-1185">Reference proteome</keyword>
<evidence type="ECO:0000313" key="3">
    <source>
        <dbReference type="Proteomes" id="UP000032900"/>
    </source>
</evidence>
<keyword evidence="1" id="KW-0472">Membrane</keyword>
<organism evidence="2 3">
    <name type="scientific">Geofilum rubicundum JCM 15548</name>
    <dbReference type="NCBI Taxonomy" id="1236989"/>
    <lineage>
        <taxon>Bacteria</taxon>
        <taxon>Pseudomonadati</taxon>
        <taxon>Bacteroidota</taxon>
        <taxon>Bacteroidia</taxon>
        <taxon>Marinilabiliales</taxon>
        <taxon>Marinilabiliaceae</taxon>
        <taxon>Geofilum</taxon>
    </lineage>
</organism>
<feature type="transmembrane region" description="Helical" evidence="1">
    <location>
        <begin position="62"/>
        <end position="83"/>
    </location>
</feature>
<evidence type="ECO:0000256" key="1">
    <source>
        <dbReference type="SAM" id="Phobius"/>
    </source>
</evidence>
<dbReference type="AlphaFoldDB" id="A0A0E9LT99"/>
<name>A0A0E9LT99_9BACT</name>
<gene>
    <name evidence="2" type="ORF">JCM15548_1567</name>
</gene>
<proteinExistence type="predicted"/>
<feature type="transmembrane region" description="Helical" evidence="1">
    <location>
        <begin position="29"/>
        <end position="50"/>
    </location>
</feature>
<sequence length="143" mass="16042">MAGAFGAAFMVFYTRLGSSNDVALMPLDPFLTGLFSGVVAQGIYFLYVFLIHRKAKFPIFRVFLFSIGLGILYLAANFFHGISLFNPFGLLLDSLLASQTGNLWGLLTGLFVHALVPILFITGTHYFVTFFLRRRSWSKSFQH</sequence>
<keyword evidence="1" id="KW-1133">Transmembrane helix</keyword>
<evidence type="ECO:0000313" key="2">
    <source>
        <dbReference type="EMBL" id="GAO28469.1"/>
    </source>
</evidence>
<protein>
    <submittedName>
        <fullName evidence="2">Uncharacterized protein</fullName>
    </submittedName>
</protein>
<comment type="caution">
    <text evidence="2">The sequence shown here is derived from an EMBL/GenBank/DDBJ whole genome shotgun (WGS) entry which is preliminary data.</text>
</comment>
<reference evidence="2 3" key="1">
    <citation type="journal article" date="2015" name="Microbes Environ.">
        <title>Distribution and evolution of nitrogen fixation genes in the phylum bacteroidetes.</title>
        <authorList>
            <person name="Inoue J."/>
            <person name="Oshima K."/>
            <person name="Suda W."/>
            <person name="Sakamoto M."/>
            <person name="Iino T."/>
            <person name="Noda S."/>
            <person name="Hongoh Y."/>
            <person name="Hattori M."/>
            <person name="Ohkuma M."/>
        </authorList>
    </citation>
    <scope>NUCLEOTIDE SEQUENCE [LARGE SCALE GENOMIC DNA]</scope>
    <source>
        <strain evidence="2">JCM 15548</strain>
    </source>
</reference>
<dbReference type="Proteomes" id="UP000032900">
    <property type="component" value="Unassembled WGS sequence"/>
</dbReference>
<accession>A0A0E9LT99</accession>
<feature type="transmembrane region" description="Helical" evidence="1">
    <location>
        <begin position="103"/>
        <end position="132"/>
    </location>
</feature>